<protein>
    <submittedName>
        <fullName evidence="2">Uncharacterized protein</fullName>
    </submittedName>
</protein>
<keyword evidence="1" id="KW-1133">Transmembrane helix</keyword>
<feature type="transmembrane region" description="Helical" evidence="1">
    <location>
        <begin position="305"/>
        <end position="327"/>
    </location>
</feature>
<feature type="transmembrane region" description="Helical" evidence="1">
    <location>
        <begin position="466"/>
        <end position="482"/>
    </location>
</feature>
<reference evidence="2 3" key="1">
    <citation type="journal article" date="2015" name="Nature">
        <title>rRNA introns, odd ribosomes, and small enigmatic genomes across a large radiation of phyla.</title>
        <authorList>
            <person name="Brown C.T."/>
            <person name="Hug L.A."/>
            <person name="Thomas B.C."/>
            <person name="Sharon I."/>
            <person name="Castelle C.J."/>
            <person name="Singh A."/>
            <person name="Wilkins M.J."/>
            <person name="Williams K.H."/>
            <person name="Banfield J.F."/>
        </authorList>
    </citation>
    <scope>NUCLEOTIDE SEQUENCE [LARGE SCALE GENOMIC DNA]</scope>
</reference>
<accession>A0A0G1GWN3</accession>
<proteinExistence type="predicted"/>
<feature type="transmembrane region" description="Helical" evidence="1">
    <location>
        <begin position="396"/>
        <end position="421"/>
    </location>
</feature>
<comment type="caution">
    <text evidence="2">The sequence shown here is derived from an EMBL/GenBank/DDBJ whole genome shotgun (WGS) entry which is preliminary data.</text>
</comment>
<keyword evidence="1" id="KW-0812">Transmembrane</keyword>
<evidence type="ECO:0000256" key="1">
    <source>
        <dbReference type="SAM" id="Phobius"/>
    </source>
</evidence>
<keyword evidence="1" id="KW-0472">Membrane</keyword>
<dbReference type="AlphaFoldDB" id="A0A0G1GWN3"/>
<evidence type="ECO:0000313" key="2">
    <source>
        <dbReference type="EMBL" id="KKT39045.1"/>
    </source>
</evidence>
<sequence>MEISPIVNEVLKVFEATKPISKSGHKFSVSRTVSTFAVLYEKARNAVEFRAEHLVRRAAIERILKRRIALESDPKIITENLMLELIWAKYIDSSLIDDTDIHAVAEIITKYLYLKQTVFGPSSPKYQGISWDTVMGIASAEIDETILPAAKREALVNFVYQSIRGKIQLPSVDTNLLNILTYICVERSYAQSDNALIMYHLLKMFDPSWTKRSWKDIAPTVQSFITSIQTIQQQLDSPLIAPMGRYLRKQLPPFLLLRDFFFEHETDARAIIEDQVKFEEALSAIAHQRYHETGEKVRRAVVRSIIYIFLTKMVLALALEAPVDVLIMKRVDYLPLVINAIFPPLLLFLITAFIAIPGADNTKRLLDRIKLIIYQFTEYQKGQDAFTLAVARKRPLLAGIFSFVYMVGFMISFGLIIFILTNLHFNIASQIIFVFFVALVTLFAYRIRQSAKEYEMIERQGILEPIIDFFFLPILYAGDFLSKEIAKINIFIFIFDFILEAPLKVIFEVIEEWIRFIRTKKEEII</sequence>
<name>A0A0G1GWN3_9BACT</name>
<dbReference type="Proteomes" id="UP000034617">
    <property type="component" value="Unassembled WGS sequence"/>
</dbReference>
<feature type="transmembrane region" description="Helical" evidence="1">
    <location>
        <begin position="427"/>
        <end position="445"/>
    </location>
</feature>
<gene>
    <name evidence="2" type="ORF">UW22_C0002G0021</name>
</gene>
<evidence type="ECO:0000313" key="3">
    <source>
        <dbReference type="Proteomes" id="UP000034617"/>
    </source>
</evidence>
<feature type="transmembrane region" description="Helical" evidence="1">
    <location>
        <begin position="488"/>
        <end position="510"/>
    </location>
</feature>
<organism evidence="2 3">
    <name type="scientific">Candidatus Gottesmanbacteria bacterium GW2011_GWB1_44_11c</name>
    <dbReference type="NCBI Taxonomy" id="1618447"/>
    <lineage>
        <taxon>Bacteria</taxon>
        <taxon>Candidatus Gottesmaniibacteriota</taxon>
    </lineage>
</organism>
<dbReference type="EMBL" id="LCHM01000002">
    <property type="protein sequence ID" value="KKT39045.1"/>
    <property type="molecule type" value="Genomic_DNA"/>
</dbReference>
<feature type="transmembrane region" description="Helical" evidence="1">
    <location>
        <begin position="333"/>
        <end position="356"/>
    </location>
</feature>